<dbReference type="InterPro" id="IPR046088">
    <property type="entry name" value="DUF6106"/>
</dbReference>
<dbReference type="RefSeq" id="WP_341878085.1">
    <property type="nucleotide sequence ID" value="NZ_CP121687.1"/>
</dbReference>
<feature type="transmembrane region" description="Helical" evidence="1">
    <location>
        <begin position="20"/>
        <end position="37"/>
    </location>
</feature>
<reference evidence="2 3" key="1">
    <citation type="submission" date="2023-03" db="EMBL/GenBank/DDBJ databases">
        <title>Novel Species.</title>
        <authorList>
            <person name="Ma S."/>
        </authorList>
    </citation>
    <scope>NUCLEOTIDE SEQUENCE [LARGE SCALE GENOMIC DNA]</scope>
    <source>
        <strain evidence="2 3">LIND6LT2</strain>
    </source>
</reference>
<dbReference type="Proteomes" id="UP001486565">
    <property type="component" value="Chromosome"/>
</dbReference>
<gene>
    <name evidence="2" type="ORF">QBE51_06285</name>
</gene>
<dbReference type="EMBL" id="CP121687">
    <property type="protein sequence ID" value="WZL71120.1"/>
    <property type="molecule type" value="Genomic_DNA"/>
</dbReference>
<sequence>MGDIFKEQLVAKKRTSKDGMITALIILAAIVVALAAFAFIPQVFVFAVAIAAYGAYWLIQRQNIEYEYSFTNGELDIDQIINKSNRKRVVSVSVKEFDVMAHVEDKDHAHELTGFEKTLDFSSGEIKSNTYAAIFVHNNQKVKMIFEPNEEILKGIFHLIPRKLYIKK</sequence>
<protein>
    <submittedName>
        <fullName evidence="2">DUF6106 family protein</fullName>
    </submittedName>
</protein>
<name>A0ABZ2Y7C8_9FIRM</name>
<evidence type="ECO:0000256" key="1">
    <source>
        <dbReference type="SAM" id="Phobius"/>
    </source>
</evidence>
<keyword evidence="1" id="KW-0812">Transmembrane</keyword>
<keyword evidence="1" id="KW-1133">Transmembrane helix</keyword>
<proteinExistence type="predicted"/>
<evidence type="ECO:0000313" key="2">
    <source>
        <dbReference type="EMBL" id="WZL71120.1"/>
    </source>
</evidence>
<organism evidence="2 3">
    <name type="scientific">Defluviitalea saccharophila</name>
    <dbReference type="NCBI Taxonomy" id="879970"/>
    <lineage>
        <taxon>Bacteria</taxon>
        <taxon>Bacillati</taxon>
        <taxon>Bacillota</taxon>
        <taxon>Clostridia</taxon>
        <taxon>Lachnospirales</taxon>
        <taxon>Defluviitaleaceae</taxon>
        <taxon>Defluviitalea</taxon>
    </lineage>
</organism>
<keyword evidence="3" id="KW-1185">Reference proteome</keyword>
<dbReference type="Pfam" id="PF19601">
    <property type="entry name" value="DUF6106"/>
    <property type="match status" value="1"/>
</dbReference>
<feature type="transmembrane region" description="Helical" evidence="1">
    <location>
        <begin position="43"/>
        <end position="59"/>
    </location>
</feature>
<evidence type="ECO:0000313" key="3">
    <source>
        <dbReference type="Proteomes" id="UP001486565"/>
    </source>
</evidence>
<keyword evidence="1" id="KW-0472">Membrane</keyword>
<accession>A0ABZ2Y7C8</accession>